<dbReference type="Pfam" id="PF12864">
    <property type="entry name" value="DUF3822"/>
    <property type="match status" value="1"/>
</dbReference>
<protein>
    <submittedName>
        <fullName evidence="1">DUF3822 family protein</fullName>
    </submittedName>
</protein>
<accession>A0ABV4CXN2</accession>
<dbReference type="InterPro" id="IPR024213">
    <property type="entry name" value="DUF3822"/>
</dbReference>
<proteinExistence type="predicted"/>
<dbReference type="RefSeq" id="WP_121700134.1">
    <property type="nucleotide sequence ID" value="NZ_JBCLPP010000035.1"/>
</dbReference>
<comment type="caution">
    <text evidence="1">The sequence shown here is derived from an EMBL/GenBank/DDBJ whole genome shotgun (WGS) entry which is preliminary data.</text>
</comment>
<sequence>MSGTVLGKDIISEPRMWNLAMRLNSAALDVMLYNGSRPDSLLYRRIPLDTSSLTWIKALEETVYDNPLLLGDFNSSHIIIDTTRVAAVPDEISADTDMQETVADMLLPDDDTAEELIISRIPSLSVAMMMKIPEETATFLRRTFNNPAITHHLTPLCRYFFNNSKLGHTGRVYVNLRQKSLDILAFGNDCLLLANTFEFDNIADAVYYIMACRETLGCSDRNNEVLLAGNAEVREELTPILREYIGYVMPAIFPSTMFKAGKEALTAPFDLIVLPLCE</sequence>
<dbReference type="CDD" id="cd24013">
    <property type="entry name" value="ASKHA_ATPase_BT3980-like"/>
    <property type="match status" value="1"/>
</dbReference>
<gene>
    <name evidence="1" type="ORF">AAK873_11155</name>
</gene>
<dbReference type="EMBL" id="JBCLPP010000035">
    <property type="protein sequence ID" value="MEY8246168.1"/>
    <property type="molecule type" value="Genomic_DNA"/>
</dbReference>
<dbReference type="Proteomes" id="UP001565200">
    <property type="component" value="Unassembled WGS sequence"/>
</dbReference>
<evidence type="ECO:0000313" key="1">
    <source>
        <dbReference type="EMBL" id="MEY8246168.1"/>
    </source>
</evidence>
<dbReference type="Gene3D" id="3.30.420.260">
    <property type="match status" value="1"/>
</dbReference>
<dbReference type="Gene3D" id="3.30.420.250">
    <property type="match status" value="1"/>
</dbReference>
<evidence type="ECO:0000313" key="2">
    <source>
        <dbReference type="Proteomes" id="UP001565200"/>
    </source>
</evidence>
<organism evidence="1 2">
    <name type="scientific">Heminiphilus faecis</name>
    <dbReference type="NCBI Taxonomy" id="2601703"/>
    <lineage>
        <taxon>Bacteria</taxon>
        <taxon>Pseudomonadati</taxon>
        <taxon>Bacteroidota</taxon>
        <taxon>Bacteroidia</taxon>
        <taxon>Bacteroidales</taxon>
        <taxon>Muribaculaceae</taxon>
        <taxon>Heminiphilus</taxon>
    </lineage>
</organism>
<reference evidence="1 2" key="1">
    <citation type="submission" date="2024-03" db="EMBL/GenBank/DDBJ databases">
        <title>Mouse gut bacterial collection (mGBC) of GemPharmatech.</title>
        <authorList>
            <person name="He Y."/>
            <person name="Dong L."/>
            <person name="Wu D."/>
            <person name="Gao X."/>
            <person name="Lin Z."/>
        </authorList>
    </citation>
    <scope>NUCLEOTIDE SEQUENCE [LARGE SCALE GENOMIC DNA]</scope>
    <source>
        <strain evidence="1 2">54-13</strain>
    </source>
</reference>
<name>A0ABV4CXN2_9BACT</name>
<keyword evidence="2" id="KW-1185">Reference proteome</keyword>